<proteinExistence type="predicted"/>
<dbReference type="AlphaFoldDB" id="A0A381REB2"/>
<reference evidence="2" key="1">
    <citation type="submission" date="2018-05" db="EMBL/GenBank/DDBJ databases">
        <authorList>
            <person name="Lanie J.A."/>
            <person name="Ng W.-L."/>
            <person name="Kazmierczak K.M."/>
            <person name="Andrzejewski T.M."/>
            <person name="Davidsen T.M."/>
            <person name="Wayne K.J."/>
            <person name="Tettelin H."/>
            <person name="Glass J.I."/>
            <person name="Rusch D."/>
            <person name="Podicherti R."/>
            <person name="Tsui H.-C.T."/>
            <person name="Winkler M.E."/>
        </authorList>
    </citation>
    <scope>NUCLEOTIDE SEQUENCE</scope>
</reference>
<keyword evidence="1" id="KW-0812">Transmembrane</keyword>
<name>A0A381REB2_9ZZZZ</name>
<evidence type="ECO:0000256" key="1">
    <source>
        <dbReference type="SAM" id="Phobius"/>
    </source>
</evidence>
<protein>
    <submittedName>
        <fullName evidence="2">Uncharacterized protein</fullName>
    </submittedName>
</protein>
<feature type="transmembrane region" description="Helical" evidence="1">
    <location>
        <begin position="39"/>
        <end position="59"/>
    </location>
</feature>
<organism evidence="2">
    <name type="scientific">marine metagenome</name>
    <dbReference type="NCBI Taxonomy" id="408172"/>
    <lineage>
        <taxon>unclassified sequences</taxon>
        <taxon>metagenomes</taxon>
        <taxon>ecological metagenomes</taxon>
    </lineage>
</organism>
<keyword evidence="1" id="KW-1133">Transmembrane helix</keyword>
<sequence length="70" mass="7681">MVQRSTAVSLALIAAPNVCLLAVRLGIPTFSEALSNDVVAELGLHLLALLIGVAMAYRYRFIEDHEYHRS</sequence>
<gene>
    <name evidence="2" type="ORF">METZ01_LOCUS42735</name>
</gene>
<feature type="non-terminal residue" evidence="2">
    <location>
        <position position="70"/>
    </location>
</feature>
<feature type="transmembrane region" description="Helical" evidence="1">
    <location>
        <begin position="7"/>
        <end position="27"/>
    </location>
</feature>
<dbReference type="EMBL" id="UINC01001847">
    <property type="protein sequence ID" value="SUZ89881.1"/>
    <property type="molecule type" value="Genomic_DNA"/>
</dbReference>
<keyword evidence="1" id="KW-0472">Membrane</keyword>
<evidence type="ECO:0000313" key="2">
    <source>
        <dbReference type="EMBL" id="SUZ89881.1"/>
    </source>
</evidence>
<accession>A0A381REB2</accession>